<evidence type="ECO:0008006" key="4">
    <source>
        <dbReference type="Google" id="ProtNLM"/>
    </source>
</evidence>
<organism evidence="2 3">
    <name type="scientific">Marinimicrococcus flavescens</name>
    <dbReference type="NCBI Taxonomy" id="3031815"/>
    <lineage>
        <taxon>Bacteria</taxon>
        <taxon>Pseudomonadati</taxon>
        <taxon>Pseudomonadota</taxon>
        <taxon>Alphaproteobacteria</taxon>
        <taxon>Geminicoccales</taxon>
        <taxon>Geminicoccaceae</taxon>
        <taxon>Marinimicrococcus</taxon>
    </lineage>
</organism>
<feature type="transmembrane region" description="Helical" evidence="1">
    <location>
        <begin position="27"/>
        <end position="50"/>
    </location>
</feature>
<reference evidence="2 3" key="1">
    <citation type="submission" date="2023-03" db="EMBL/GenBank/DDBJ databases">
        <title>YIM 152171 draft genome.</title>
        <authorList>
            <person name="Yang Z."/>
        </authorList>
    </citation>
    <scope>NUCLEOTIDE SEQUENCE [LARGE SCALE GENOMIC DNA]</scope>
    <source>
        <strain evidence="2 3">YIM 152171</strain>
    </source>
</reference>
<feature type="transmembrane region" description="Helical" evidence="1">
    <location>
        <begin position="242"/>
        <end position="274"/>
    </location>
</feature>
<gene>
    <name evidence="2" type="ORF">PZ740_10385</name>
</gene>
<keyword evidence="1" id="KW-0472">Membrane</keyword>
<keyword evidence="3" id="KW-1185">Reference proteome</keyword>
<dbReference type="EMBL" id="JARGEQ010000092">
    <property type="protein sequence ID" value="MDF1586788.1"/>
    <property type="molecule type" value="Genomic_DNA"/>
</dbReference>
<dbReference type="Proteomes" id="UP001301140">
    <property type="component" value="Unassembled WGS sequence"/>
</dbReference>
<sequence length="279" mass="30030">MLTTLLLRPRRLVQLYRTRQIPAARPLYALACSWLASVILFTFLEVVTGASPEEHLRAMLPEEAAASEQLVDRRPSWLEAGGTRLIDVTIGLRLAVGVDIIGTEDEETGRLPGVHFHLGADTAEFADFPAGPLLGLTGQSLILVLLCAAFTLCLHPAARILKGRAPFTEILGTFVVLSSYLMLLGALETALLVALVAWLPGHLGLLGWIHVIGFLLPLFVLMVRAALLVVSELYGLTKKRSLGVVLVGNVITLFLAPFILIPTGFAIAGLHAALSRLPL</sequence>
<proteinExistence type="predicted"/>
<accession>A0AAP3XRP3</accession>
<dbReference type="AlphaFoldDB" id="A0AAP3XRP3"/>
<dbReference type="RefSeq" id="WP_327789207.1">
    <property type="nucleotide sequence ID" value="NZ_JARGEQ010000092.1"/>
</dbReference>
<feature type="transmembrane region" description="Helical" evidence="1">
    <location>
        <begin position="170"/>
        <end position="199"/>
    </location>
</feature>
<protein>
    <recommendedName>
        <fullName evidence="4">Yip1 domain-containing protein</fullName>
    </recommendedName>
</protein>
<comment type="caution">
    <text evidence="2">The sequence shown here is derived from an EMBL/GenBank/DDBJ whole genome shotgun (WGS) entry which is preliminary data.</text>
</comment>
<evidence type="ECO:0000313" key="3">
    <source>
        <dbReference type="Proteomes" id="UP001301140"/>
    </source>
</evidence>
<feature type="transmembrane region" description="Helical" evidence="1">
    <location>
        <begin position="205"/>
        <end position="230"/>
    </location>
</feature>
<name>A0AAP3XRP3_9PROT</name>
<keyword evidence="1" id="KW-0812">Transmembrane</keyword>
<evidence type="ECO:0000256" key="1">
    <source>
        <dbReference type="SAM" id="Phobius"/>
    </source>
</evidence>
<evidence type="ECO:0000313" key="2">
    <source>
        <dbReference type="EMBL" id="MDF1586788.1"/>
    </source>
</evidence>
<keyword evidence="1" id="KW-1133">Transmembrane helix</keyword>
<feature type="transmembrane region" description="Helical" evidence="1">
    <location>
        <begin position="140"/>
        <end position="158"/>
    </location>
</feature>